<evidence type="ECO:0000313" key="3">
    <source>
        <dbReference type="Proteomes" id="UP000829196"/>
    </source>
</evidence>
<dbReference type="Proteomes" id="UP000829196">
    <property type="component" value="Unassembled WGS sequence"/>
</dbReference>
<sequence length="255" mass="28613">MEVDRAETSSAAGVCLPLGSPTFIDLGNGRLRCKETGHEFPAKDMDSYAQTKSCRLALIDVALSRKQPPLHTFLPHSLSKSKLLCSLTGDTINKSEEHIWKHINGKRFLKKLDEVKMRQSPEKVEKDVKKSRKLSNLNSYPLYCRRAKALMPREPAAESRSSDSEEPNFWIPTVRGHWDSDDEKVSWESRITSFQETEANQGSGLADEGRERESLELSIRMKRMAIAVGPSSFASRKKKNKKGSSSTVPNLHGDV</sequence>
<gene>
    <name evidence="2" type="ORF">KFK09_005515</name>
</gene>
<dbReference type="PANTHER" id="PTHR47854">
    <property type="entry name" value="SURFEIT LOCUS PROTEIN 2 (SURF2)"/>
    <property type="match status" value="1"/>
</dbReference>
<accession>A0A8T3C181</accession>
<feature type="compositionally biased region" description="Polar residues" evidence="1">
    <location>
        <begin position="194"/>
        <end position="203"/>
    </location>
</feature>
<dbReference type="InterPro" id="IPR008833">
    <property type="entry name" value="Surf2"/>
</dbReference>
<feature type="region of interest" description="Disordered" evidence="1">
    <location>
        <begin position="229"/>
        <end position="255"/>
    </location>
</feature>
<dbReference type="Pfam" id="PF05477">
    <property type="entry name" value="SURF2"/>
    <property type="match status" value="1"/>
</dbReference>
<organism evidence="2 3">
    <name type="scientific">Dendrobium nobile</name>
    <name type="common">Orchid</name>
    <dbReference type="NCBI Taxonomy" id="94219"/>
    <lineage>
        <taxon>Eukaryota</taxon>
        <taxon>Viridiplantae</taxon>
        <taxon>Streptophyta</taxon>
        <taxon>Embryophyta</taxon>
        <taxon>Tracheophyta</taxon>
        <taxon>Spermatophyta</taxon>
        <taxon>Magnoliopsida</taxon>
        <taxon>Liliopsida</taxon>
        <taxon>Asparagales</taxon>
        <taxon>Orchidaceae</taxon>
        <taxon>Epidendroideae</taxon>
        <taxon>Malaxideae</taxon>
        <taxon>Dendrobiinae</taxon>
        <taxon>Dendrobium</taxon>
    </lineage>
</organism>
<proteinExistence type="predicted"/>
<evidence type="ECO:0000256" key="1">
    <source>
        <dbReference type="SAM" id="MobiDB-lite"/>
    </source>
</evidence>
<comment type="caution">
    <text evidence="2">The sequence shown here is derived from an EMBL/GenBank/DDBJ whole genome shotgun (WGS) entry which is preliminary data.</text>
</comment>
<keyword evidence="3" id="KW-1185">Reference proteome</keyword>
<protein>
    <recommendedName>
        <fullName evidence="4">Surfeit locus protein 2</fullName>
    </recommendedName>
</protein>
<feature type="region of interest" description="Disordered" evidence="1">
    <location>
        <begin position="151"/>
        <end position="175"/>
    </location>
</feature>
<evidence type="ECO:0000313" key="2">
    <source>
        <dbReference type="EMBL" id="KAI0523125.1"/>
    </source>
</evidence>
<dbReference type="PANTHER" id="PTHR47854:SF1">
    <property type="entry name" value="SURFEIT LOCUS PROTEIN 2 (SURF2)"/>
    <property type="match status" value="1"/>
</dbReference>
<dbReference type="AlphaFoldDB" id="A0A8T3C181"/>
<reference evidence="2" key="1">
    <citation type="journal article" date="2022" name="Front. Genet.">
        <title>Chromosome-Scale Assembly of the Dendrobium nobile Genome Provides Insights Into the Molecular Mechanism of the Biosynthesis of the Medicinal Active Ingredient of Dendrobium.</title>
        <authorList>
            <person name="Xu Q."/>
            <person name="Niu S.-C."/>
            <person name="Li K.-L."/>
            <person name="Zheng P.-J."/>
            <person name="Zhang X.-J."/>
            <person name="Jia Y."/>
            <person name="Liu Y."/>
            <person name="Niu Y.-X."/>
            <person name="Yu L.-H."/>
            <person name="Chen D.-F."/>
            <person name="Zhang G.-Q."/>
        </authorList>
    </citation>
    <scope>NUCLEOTIDE SEQUENCE</scope>
    <source>
        <tissue evidence="2">Leaf</tissue>
    </source>
</reference>
<name>A0A8T3C181_DENNO</name>
<dbReference type="OrthoDB" id="127285at2759"/>
<feature type="region of interest" description="Disordered" evidence="1">
    <location>
        <begin position="194"/>
        <end position="216"/>
    </location>
</feature>
<dbReference type="EMBL" id="JAGYWB010000005">
    <property type="protein sequence ID" value="KAI0523125.1"/>
    <property type="molecule type" value="Genomic_DNA"/>
</dbReference>
<evidence type="ECO:0008006" key="4">
    <source>
        <dbReference type="Google" id="ProtNLM"/>
    </source>
</evidence>